<organism evidence="1 2">
    <name type="scientific">Paramuricea clavata</name>
    <name type="common">Red gorgonian</name>
    <name type="synonym">Violescent sea-whip</name>
    <dbReference type="NCBI Taxonomy" id="317549"/>
    <lineage>
        <taxon>Eukaryota</taxon>
        <taxon>Metazoa</taxon>
        <taxon>Cnidaria</taxon>
        <taxon>Anthozoa</taxon>
        <taxon>Octocorallia</taxon>
        <taxon>Malacalcyonacea</taxon>
        <taxon>Plexauridae</taxon>
        <taxon>Paramuricea</taxon>
    </lineage>
</organism>
<dbReference type="Proteomes" id="UP001152795">
    <property type="component" value="Unassembled WGS sequence"/>
</dbReference>
<comment type="caution">
    <text evidence="1">The sequence shown here is derived from an EMBL/GenBank/DDBJ whole genome shotgun (WGS) entry which is preliminary data.</text>
</comment>
<protein>
    <submittedName>
        <fullName evidence="1">Uncharacterized protein</fullName>
    </submittedName>
</protein>
<keyword evidence="2" id="KW-1185">Reference proteome</keyword>
<gene>
    <name evidence="1" type="ORF">PACLA_8A045521</name>
</gene>
<dbReference type="AlphaFoldDB" id="A0A6S7FG29"/>
<proteinExistence type="predicted"/>
<evidence type="ECO:0000313" key="1">
    <source>
        <dbReference type="EMBL" id="CAB3978405.1"/>
    </source>
</evidence>
<name>A0A6S7FG29_PARCT</name>
<reference evidence="1" key="1">
    <citation type="submission" date="2020-04" db="EMBL/GenBank/DDBJ databases">
        <authorList>
            <person name="Alioto T."/>
            <person name="Alioto T."/>
            <person name="Gomez Garrido J."/>
        </authorList>
    </citation>
    <scope>NUCLEOTIDE SEQUENCE</scope>
    <source>
        <strain evidence="1">A484AB</strain>
    </source>
</reference>
<sequence length="125" mass="13818">MRMKHNDHETMESPTLGSVVAEPVVLIENSTSSSACNTDLDVQEAAESLLSDINSMSDLSEVKSLNDKEFAGGEKFSNIDITNKNNDEITWLTCAGHVCPFAIQHTMSKHSRSSSVGEKYKRQKR</sequence>
<accession>A0A6S7FG29</accession>
<dbReference type="EMBL" id="CACRXK020000111">
    <property type="protein sequence ID" value="CAB3978405.1"/>
    <property type="molecule type" value="Genomic_DNA"/>
</dbReference>
<evidence type="ECO:0000313" key="2">
    <source>
        <dbReference type="Proteomes" id="UP001152795"/>
    </source>
</evidence>